<keyword evidence="3 6" id="KW-0812">Transmembrane</keyword>
<dbReference type="PANTHER" id="PTHR43701:SF2">
    <property type="entry name" value="MEMBRANE TRANSPORTER PROTEIN YJNA-RELATED"/>
    <property type="match status" value="1"/>
</dbReference>
<dbReference type="OrthoDB" id="5189995at2"/>
<comment type="subcellular location">
    <subcellularLocation>
        <location evidence="6">Cell membrane</location>
        <topology evidence="6">Multi-pass membrane protein</topology>
    </subcellularLocation>
    <subcellularLocation>
        <location evidence="1">Membrane</location>
        <topology evidence="1">Multi-pass membrane protein</topology>
    </subcellularLocation>
</comment>
<feature type="transmembrane region" description="Helical" evidence="6">
    <location>
        <begin position="282"/>
        <end position="303"/>
    </location>
</feature>
<keyword evidence="5 6" id="KW-0472">Membrane</keyword>
<protein>
    <recommendedName>
        <fullName evidence="6">Probable membrane transporter protein</fullName>
    </recommendedName>
</protein>
<comment type="caution">
    <text evidence="7">The sequence shown here is derived from an EMBL/GenBank/DDBJ whole genome shotgun (WGS) entry which is preliminary data.</text>
</comment>
<accession>A0A4R1CFY1</accession>
<evidence type="ECO:0000256" key="3">
    <source>
        <dbReference type="ARBA" id="ARBA00022692"/>
    </source>
</evidence>
<feature type="transmembrane region" description="Helical" evidence="6">
    <location>
        <begin position="253"/>
        <end position="270"/>
    </location>
</feature>
<dbReference type="AlphaFoldDB" id="A0A4R1CFY1"/>
<dbReference type="EMBL" id="SJZJ01000005">
    <property type="protein sequence ID" value="TCJ30233.1"/>
    <property type="molecule type" value="Genomic_DNA"/>
</dbReference>
<evidence type="ECO:0000256" key="6">
    <source>
        <dbReference type="RuleBase" id="RU363041"/>
    </source>
</evidence>
<feature type="transmembrane region" description="Helical" evidence="6">
    <location>
        <begin position="222"/>
        <end position="241"/>
    </location>
</feature>
<keyword evidence="8" id="KW-1185">Reference proteome</keyword>
<evidence type="ECO:0000256" key="4">
    <source>
        <dbReference type="ARBA" id="ARBA00022989"/>
    </source>
</evidence>
<dbReference type="Proteomes" id="UP000295453">
    <property type="component" value="Unassembled WGS sequence"/>
</dbReference>
<dbReference type="InterPro" id="IPR051598">
    <property type="entry name" value="TSUP/Inactive_protease-like"/>
</dbReference>
<evidence type="ECO:0000256" key="5">
    <source>
        <dbReference type="ARBA" id="ARBA00023136"/>
    </source>
</evidence>
<proteinExistence type="inferred from homology"/>
<dbReference type="RefSeq" id="WP_131582056.1">
    <property type="nucleotide sequence ID" value="NZ_SJZJ01000005.1"/>
</dbReference>
<feature type="transmembrane region" description="Helical" evidence="6">
    <location>
        <begin position="113"/>
        <end position="132"/>
    </location>
</feature>
<keyword evidence="6" id="KW-1003">Cell membrane</keyword>
<keyword evidence="4 6" id="KW-1133">Transmembrane helix</keyword>
<feature type="transmembrane region" description="Helical" evidence="6">
    <location>
        <begin position="152"/>
        <end position="185"/>
    </location>
</feature>
<dbReference type="GO" id="GO:0005886">
    <property type="term" value="C:plasma membrane"/>
    <property type="evidence" value="ECO:0007669"/>
    <property type="project" value="UniProtKB-SubCell"/>
</dbReference>
<organism evidence="7 8">
    <name type="scientific">Nocardioides jejuensis</name>
    <dbReference type="NCBI Taxonomy" id="2502782"/>
    <lineage>
        <taxon>Bacteria</taxon>
        <taxon>Bacillati</taxon>
        <taxon>Actinomycetota</taxon>
        <taxon>Actinomycetes</taxon>
        <taxon>Propionibacteriales</taxon>
        <taxon>Nocardioidaceae</taxon>
        <taxon>Nocardioides</taxon>
    </lineage>
</organism>
<feature type="transmembrane region" description="Helical" evidence="6">
    <location>
        <begin position="80"/>
        <end position="101"/>
    </location>
</feature>
<dbReference type="InterPro" id="IPR002781">
    <property type="entry name" value="TM_pro_TauE-like"/>
</dbReference>
<name>A0A4R1CFY1_9ACTN</name>
<feature type="transmembrane region" description="Helical" evidence="6">
    <location>
        <begin position="197"/>
        <end position="216"/>
    </location>
</feature>
<evidence type="ECO:0000256" key="1">
    <source>
        <dbReference type="ARBA" id="ARBA00004141"/>
    </source>
</evidence>
<evidence type="ECO:0000313" key="8">
    <source>
        <dbReference type="Proteomes" id="UP000295453"/>
    </source>
</evidence>
<dbReference type="PANTHER" id="PTHR43701">
    <property type="entry name" value="MEMBRANE TRANSPORTER PROTEIN MJ0441-RELATED"/>
    <property type="match status" value="1"/>
</dbReference>
<sequence length="329" mass="34340">MSELISDQFFSILIAGLLVGIVVGLTGMGGGALMTPALIFLGVGHTTAIVTADLTAAAIYKSGGAITHWRQGSPNVRLAAYLIAGSVPMAFLGPWLINGLIDDPTDLENTLKMCIGFALLFAASTYALRLFINMRNVNSGTGEPDANPHIRLVPTVLVGMLGGLLVGVTSVGSGSVIMVALLMLYPGLPAVKLVGTDLMQAVPLVLAAALSNIAIHGLEWDLLIPLVIGSVPGTILGSRLAPRVAQSIIRRGIVIVLTMSGTALLFKAGFHPYGEDKDTLEAITVAVIGLVMLFLVPLVWGALRKQNGLPAFGAPTVAELERTPPRRKV</sequence>
<reference evidence="7 8" key="1">
    <citation type="submission" date="2019-03" db="EMBL/GenBank/DDBJ databases">
        <authorList>
            <person name="Kim M.K.M."/>
        </authorList>
    </citation>
    <scope>NUCLEOTIDE SEQUENCE [LARGE SCALE GENOMIC DNA]</scope>
    <source>
        <strain evidence="7 8">18JY15-6</strain>
    </source>
</reference>
<gene>
    <name evidence="7" type="ORF">EPD65_04940</name>
</gene>
<evidence type="ECO:0000256" key="2">
    <source>
        <dbReference type="ARBA" id="ARBA00009142"/>
    </source>
</evidence>
<evidence type="ECO:0000313" key="7">
    <source>
        <dbReference type="EMBL" id="TCJ30233.1"/>
    </source>
</evidence>
<feature type="transmembrane region" description="Helical" evidence="6">
    <location>
        <begin position="38"/>
        <end position="60"/>
    </location>
</feature>
<comment type="similarity">
    <text evidence="2 6">Belongs to the 4-toluene sulfonate uptake permease (TSUP) (TC 2.A.102) family.</text>
</comment>
<dbReference type="Pfam" id="PF01925">
    <property type="entry name" value="TauE"/>
    <property type="match status" value="1"/>
</dbReference>
<feature type="transmembrane region" description="Helical" evidence="6">
    <location>
        <begin position="12"/>
        <end position="31"/>
    </location>
</feature>